<dbReference type="PANTHER" id="PTHR30346:SF29">
    <property type="entry name" value="LYSR SUBSTRATE-BINDING"/>
    <property type="match status" value="1"/>
</dbReference>
<evidence type="ECO:0000256" key="1">
    <source>
        <dbReference type="ARBA" id="ARBA00009437"/>
    </source>
</evidence>
<evidence type="ECO:0000256" key="3">
    <source>
        <dbReference type="ARBA" id="ARBA00023125"/>
    </source>
</evidence>
<comment type="similarity">
    <text evidence="1">Belongs to the LysR transcriptional regulatory family.</text>
</comment>
<keyword evidence="2" id="KW-0805">Transcription regulation</keyword>
<accession>A0ABV9R455</accession>
<comment type="caution">
    <text evidence="6">The sequence shown here is derived from an EMBL/GenBank/DDBJ whole genome shotgun (WGS) entry which is preliminary data.</text>
</comment>
<feature type="domain" description="LysR substrate-binding" evidence="5">
    <location>
        <begin position="4"/>
        <end position="178"/>
    </location>
</feature>
<organism evidence="6 7">
    <name type="scientific">Agromyces aurantiacus</name>
    <dbReference type="NCBI Taxonomy" id="165814"/>
    <lineage>
        <taxon>Bacteria</taxon>
        <taxon>Bacillati</taxon>
        <taxon>Actinomycetota</taxon>
        <taxon>Actinomycetes</taxon>
        <taxon>Micrococcales</taxon>
        <taxon>Microbacteriaceae</taxon>
        <taxon>Agromyces</taxon>
    </lineage>
</organism>
<reference evidence="7" key="1">
    <citation type="journal article" date="2019" name="Int. J. Syst. Evol. Microbiol.">
        <title>The Global Catalogue of Microorganisms (GCM) 10K type strain sequencing project: providing services to taxonomists for standard genome sequencing and annotation.</title>
        <authorList>
            <consortium name="The Broad Institute Genomics Platform"/>
            <consortium name="The Broad Institute Genome Sequencing Center for Infectious Disease"/>
            <person name="Wu L."/>
            <person name="Ma J."/>
        </authorList>
    </citation>
    <scope>NUCLEOTIDE SEQUENCE [LARGE SCALE GENOMIC DNA]</scope>
    <source>
        <strain evidence="7">CGMCC 1.12192</strain>
    </source>
</reference>
<dbReference type="InterPro" id="IPR005119">
    <property type="entry name" value="LysR_subst-bd"/>
</dbReference>
<keyword evidence="7" id="KW-1185">Reference proteome</keyword>
<evidence type="ECO:0000256" key="2">
    <source>
        <dbReference type="ARBA" id="ARBA00023015"/>
    </source>
</evidence>
<keyword evidence="3" id="KW-0238">DNA-binding</keyword>
<dbReference type="Gene3D" id="3.40.190.10">
    <property type="entry name" value="Periplasmic binding protein-like II"/>
    <property type="match status" value="2"/>
</dbReference>
<keyword evidence="4" id="KW-0804">Transcription</keyword>
<name>A0ABV9R455_9MICO</name>
<sequence>MAPGLAQEHPMLEVQYSHVPAEHAIPGLLARDFDVAITERYPHDPHSPAAGIERVATVPDELVLAVPAPYAAASFRELADAPWVMEPVGTAARSWALDRCRSAGFEPGVRFETADLVLHATLIGAGLAVGFIPRLGIRPTLDARLEPSGDHREISISVRRGSRGHPAIDAVTRALGRALEDLTRATGSPGR</sequence>
<dbReference type="SUPFAM" id="SSF53850">
    <property type="entry name" value="Periplasmic binding protein-like II"/>
    <property type="match status" value="1"/>
</dbReference>
<evidence type="ECO:0000313" key="6">
    <source>
        <dbReference type="EMBL" id="MFC4828118.1"/>
    </source>
</evidence>
<gene>
    <name evidence="6" type="ORF">ACFPER_04900</name>
</gene>
<dbReference type="PANTHER" id="PTHR30346">
    <property type="entry name" value="TRANSCRIPTIONAL DUAL REGULATOR HCAR-RELATED"/>
    <property type="match status" value="1"/>
</dbReference>
<evidence type="ECO:0000259" key="5">
    <source>
        <dbReference type="Pfam" id="PF03466"/>
    </source>
</evidence>
<proteinExistence type="inferred from homology"/>
<dbReference type="Pfam" id="PF03466">
    <property type="entry name" value="LysR_substrate"/>
    <property type="match status" value="1"/>
</dbReference>
<evidence type="ECO:0000313" key="7">
    <source>
        <dbReference type="Proteomes" id="UP001595960"/>
    </source>
</evidence>
<dbReference type="EMBL" id="JBHSJC010000001">
    <property type="protein sequence ID" value="MFC4828118.1"/>
    <property type="molecule type" value="Genomic_DNA"/>
</dbReference>
<evidence type="ECO:0000256" key="4">
    <source>
        <dbReference type="ARBA" id="ARBA00023163"/>
    </source>
</evidence>
<dbReference type="RefSeq" id="WP_307834861.1">
    <property type="nucleotide sequence ID" value="NZ_JAFBBW010000001.1"/>
</dbReference>
<dbReference type="Proteomes" id="UP001595960">
    <property type="component" value="Unassembled WGS sequence"/>
</dbReference>
<protein>
    <submittedName>
        <fullName evidence="6">LysR substrate-binding domain-containing protein</fullName>
    </submittedName>
</protein>